<gene>
    <name evidence="2" type="ORF">C4B68_08660</name>
</gene>
<keyword evidence="3" id="KW-1185">Reference proteome</keyword>
<dbReference type="EMBL" id="CP026652">
    <property type="protein sequence ID" value="AVH55831.1"/>
    <property type="molecule type" value="Genomic_DNA"/>
</dbReference>
<reference evidence="2 3" key="1">
    <citation type="submission" date="2018-02" db="EMBL/GenBank/DDBJ databases">
        <title>Complete genome sequence of Streptomyces dengpaensis, the producer of angucyclines.</title>
        <authorList>
            <person name="Yumei L."/>
        </authorList>
    </citation>
    <scope>NUCLEOTIDE SEQUENCE [LARGE SCALE GENOMIC DNA]</scope>
    <source>
        <strain evidence="2 3">XZHG99</strain>
    </source>
</reference>
<feature type="region of interest" description="Disordered" evidence="1">
    <location>
        <begin position="1"/>
        <end position="24"/>
    </location>
</feature>
<dbReference type="RefSeq" id="WP_099498804.1">
    <property type="nucleotide sequence ID" value="NZ_CP026652.1"/>
</dbReference>
<protein>
    <submittedName>
        <fullName evidence="2">Uncharacterized protein</fullName>
    </submittedName>
</protein>
<organism evidence="2 3">
    <name type="scientific">Streptomyces dengpaensis</name>
    <dbReference type="NCBI Taxonomy" id="2049881"/>
    <lineage>
        <taxon>Bacteria</taxon>
        <taxon>Bacillati</taxon>
        <taxon>Actinomycetota</taxon>
        <taxon>Actinomycetes</taxon>
        <taxon>Kitasatosporales</taxon>
        <taxon>Streptomycetaceae</taxon>
        <taxon>Streptomyces</taxon>
    </lineage>
</organism>
<evidence type="ECO:0000313" key="3">
    <source>
        <dbReference type="Proteomes" id="UP000238413"/>
    </source>
</evidence>
<sequence length="224" mass="23934">MSDLSDDVRTVPAPAPGPNPTTSRALVGYRLVPPPGWDMIPLRNGTDDAVRRIVDRSVDHLSEEIPKDDVIKARLELIKRLNKAVQQARKAGGLTLYLPVERIHGTLVAASIVVSEALSGPGVNVAGDDVVAQLLADGAGSEPVTVDGADGVRMDKVVAADAEREVEHASRRIDYALPVPGSPVAQSVTVCFSTIADGDPRSEFADVLVELFDAVMTTFRWSYE</sequence>
<dbReference type="Proteomes" id="UP000238413">
    <property type="component" value="Chromosome"/>
</dbReference>
<evidence type="ECO:0000256" key="1">
    <source>
        <dbReference type="SAM" id="MobiDB-lite"/>
    </source>
</evidence>
<evidence type="ECO:0000313" key="2">
    <source>
        <dbReference type="EMBL" id="AVH55831.1"/>
    </source>
</evidence>
<name>A0ABN5HZ57_9ACTN</name>
<proteinExistence type="predicted"/>
<accession>A0ABN5HZ57</accession>